<keyword evidence="4" id="KW-0238">DNA-binding</keyword>
<sequence>MPLQALIIDDEPLAHEVISLYARDIPFLQITGHCYQATEALEYLSKHHIDLLFLDIQMPRIKGLDLLKILKKKPLVIITSAYGEFALESFELDVCDYLLKPFAFERFLKAVNKAMEQYRLQQPAEVAVEKSTAPDQLFIKTDKRFVQLEVKEIFYLESAGNYVKLWLKDAFLLTPRTLTSFEEQLPAGDFIRIHKSFIVNKLHVNYLEGNMVVLKNGKTLLVGKNYKNAFKLFT</sequence>
<evidence type="ECO:0000313" key="5">
    <source>
        <dbReference type="Proteomes" id="UP000185003"/>
    </source>
</evidence>
<dbReference type="PANTHER" id="PTHR37299">
    <property type="entry name" value="TRANSCRIPTIONAL REGULATOR-RELATED"/>
    <property type="match status" value="1"/>
</dbReference>
<evidence type="ECO:0000256" key="1">
    <source>
        <dbReference type="PROSITE-ProRule" id="PRU00169"/>
    </source>
</evidence>
<dbReference type="SUPFAM" id="SSF52172">
    <property type="entry name" value="CheY-like"/>
    <property type="match status" value="1"/>
</dbReference>
<dbReference type="Gene3D" id="2.40.50.1020">
    <property type="entry name" value="LytTr DNA-binding domain"/>
    <property type="match status" value="1"/>
</dbReference>
<proteinExistence type="predicted"/>
<dbReference type="PANTHER" id="PTHR37299:SF1">
    <property type="entry name" value="STAGE 0 SPORULATION PROTEIN A HOMOLOG"/>
    <property type="match status" value="1"/>
</dbReference>
<dbReference type="AlphaFoldDB" id="A0A1N6DR29"/>
<dbReference type="OrthoDB" id="9787344at2"/>
<feature type="domain" description="Response regulatory" evidence="2">
    <location>
        <begin position="4"/>
        <end position="115"/>
    </location>
</feature>
<gene>
    <name evidence="4" type="ORF">SAMN04488055_1007</name>
</gene>
<dbReference type="STRING" id="536979.SAMN04488055_1007"/>
<dbReference type="SMART" id="SM00850">
    <property type="entry name" value="LytTR"/>
    <property type="match status" value="1"/>
</dbReference>
<name>A0A1N6DR29_9BACT</name>
<keyword evidence="5" id="KW-1185">Reference proteome</keyword>
<dbReference type="EMBL" id="FSRA01000001">
    <property type="protein sequence ID" value="SIN73200.1"/>
    <property type="molecule type" value="Genomic_DNA"/>
</dbReference>
<feature type="modified residue" description="4-aspartylphosphate" evidence="1">
    <location>
        <position position="55"/>
    </location>
</feature>
<dbReference type="RefSeq" id="WP_074238189.1">
    <property type="nucleotide sequence ID" value="NZ_FSRA01000001.1"/>
</dbReference>
<dbReference type="InterPro" id="IPR007492">
    <property type="entry name" value="LytTR_DNA-bd_dom"/>
</dbReference>
<dbReference type="Pfam" id="PF00072">
    <property type="entry name" value="Response_reg"/>
    <property type="match status" value="1"/>
</dbReference>
<dbReference type="GO" id="GO:0003677">
    <property type="term" value="F:DNA binding"/>
    <property type="evidence" value="ECO:0007669"/>
    <property type="project" value="UniProtKB-KW"/>
</dbReference>
<dbReference type="PROSITE" id="PS50930">
    <property type="entry name" value="HTH_LYTTR"/>
    <property type="match status" value="1"/>
</dbReference>
<dbReference type="SMART" id="SM00448">
    <property type="entry name" value="REC"/>
    <property type="match status" value="1"/>
</dbReference>
<organism evidence="4 5">
    <name type="scientific">Chitinophaga niabensis</name>
    <dbReference type="NCBI Taxonomy" id="536979"/>
    <lineage>
        <taxon>Bacteria</taxon>
        <taxon>Pseudomonadati</taxon>
        <taxon>Bacteroidota</taxon>
        <taxon>Chitinophagia</taxon>
        <taxon>Chitinophagales</taxon>
        <taxon>Chitinophagaceae</taxon>
        <taxon>Chitinophaga</taxon>
    </lineage>
</organism>
<dbReference type="InterPro" id="IPR001789">
    <property type="entry name" value="Sig_transdc_resp-reg_receiver"/>
</dbReference>
<protein>
    <submittedName>
        <fullName evidence="4">DNA-binding response regulator, LytR/AlgR family</fullName>
    </submittedName>
</protein>
<evidence type="ECO:0000313" key="4">
    <source>
        <dbReference type="EMBL" id="SIN73200.1"/>
    </source>
</evidence>
<keyword evidence="1" id="KW-0597">Phosphoprotein</keyword>
<feature type="domain" description="HTH LytTR-type" evidence="3">
    <location>
        <begin position="137"/>
        <end position="234"/>
    </location>
</feature>
<dbReference type="InterPro" id="IPR011006">
    <property type="entry name" value="CheY-like_superfamily"/>
</dbReference>
<dbReference type="PROSITE" id="PS50110">
    <property type="entry name" value="RESPONSE_REGULATORY"/>
    <property type="match status" value="1"/>
</dbReference>
<dbReference type="Proteomes" id="UP000185003">
    <property type="component" value="Unassembled WGS sequence"/>
</dbReference>
<accession>A0A1N6DR29</accession>
<dbReference type="Gene3D" id="3.40.50.2300">
    <property type="match status" value="1"/>
</dbReference>
<evidence type="ECO:0000259" key="3">
    <source>
        <dbReference type="PROSITE" id="PS50930"/>
    </source>
</evidence>
<dbReference type="GO" id="GO:0000156">
    <property type="term" value="F:phosphorelay response regulator activity"/>
    <property type="evidence" value="ECO:0007669"/>
    <property type="project" value="InterPro"/>
</dbReference>
<reference evidence="4 5" key="1">
    <citation type="submission" date="2016-11" db="EMBL/GenBank/DDBJ databases">
        <authorList>
            <person name="Jaros S."/>
            <person name="Januszkiewicz K."/>
            <person name="Wedrychowicz H."/>
        </authorList>
    </citation>
    <scope>NUCLEOTIDE SEQUENCE [LARGE SCALE GENOMIC DNA]</scope>
    <source>
        <strain evidence="4 5">DSM 24787</strain>
    </source>
</reference>
<dbReference type="InterPro" id="IPR046947">
    <property type="entry name" value="LytR-like"/>
</dbReference>
<evidence type="ECO:0000259" key="2">
    <source>
        <dbReference type="PROSITE" id="PS50110"/>
    </source>
</evidence>
<dbReference type="Pfam" id="PF04397">
    <property type="entry name" value="LytTR"/>
    <property type="match status" value="1"/>
</dbReference>